<dbReference type="GO" id="GO:0016042">
    <property type="term" value="P:lipid catabolic process"/>
    <property type="evidence" value="ECO:0007669"/>
    <property type="project" value="UniProtKB-KW"/>
</dbReference>
<proteinExistence type="predicted"/>
<reference evidence="4" key="1">
    <citation type="submission" date="2023-03" db="EMBL/GenBank/DDBJ databases">
        <title>Complete genome of Cladonia borealis.</title>
        <authorList>
            <person name="Park H."/>
        </authorList>
    </citation>
    <scope>NUCLEOTIDE SEQUENCE</scope>
    <source>
        <strain evidence="4">ANT050790</strain>
    </source>
</reference>
<dbReference type="AlphaFoldDB" id="A0AA39V2I6"/>
<dbReference type="Proteomes" id="UP001166286">
    <property type="component" value="Unassembled WGS sequence"/>
</dbReference>
<dbReference type="GO" id="GO:0019369">
    <property type="term" value="P:arachidonate metabolic process"/>
    <property type="evidence" value="ECO:0007669"/>
    <property type="project" value="TreeGrafter"/>
</dbReference>
<dbReference type="GO" id="GO:0047499">
    <property type="term" value="F:calcium-independent phospholipase A2 activity"/>
    <property type="evidence" value="ECO:0007669"/>
    <property type="project" value="TreeGrafter"/>
</dbReference>
<dbReference type="SUPFAM" id="SSF52151">
    <property type="entry name" value="FabD/lysophospholipase-like"/>
    <property type="match status" value="1"/>
</dbReference>
<evidence type="ECO:0000313" key="5">
    <source>
        <dbReference type="Proteomes" id="UP001166286"/>
    </source>
</evidence>
<name>A0AA39V2I6_9LECA</name>
<dbReference type="PANTHER" id="PTHR24185:SF1">
    <property type="entry name" value="CALCIUM-INDEPENDENT PHOSPHOLIPASE A2-GAMMA"/>
    <property type="match status" value="1"/>
</dbReference>
<evidence type="ECO:0000256" key="3">
    <source>
        <dbReference type="SAM" id="MobiDB-lite"/>
    </source>
</evidence>
<keyword evidence="2" id="KW-0443">Lipid metabolism</keyword>
<keyword evidence="2" id="KW-0442">Lipid degradation</keyword>
<evidence type="ECO:0000256" key="2">
    <source>
        <dbReference type="ARBA" id="ARBA00022963"/>
    </source>
</evidence>
<dbReference type="Gene3D" id="3.40.1090.10">
    <property type="entry name" value="Cytosolic phospholipase A2 catalytic domain"/>
    <property type="match status" value="1"/>
</dbReference>
<dbReference type="GO" id="GO:0016020">
    <property type="term" value="C:membrane"/>
    <property type="evidence" value="ECO:0007669"/>
    <property type="project" value="TreeGrafter"/>
</dbReference>
<comment type="caution">
    <text evidence="4">The sequence shown here is derived from an EMBL/GenBank/DDBJ whole genome shotgun (WGS) entry which is preliminary data.</text>
</comment>
<dbReference type="InterPro" id="IPR016035">
    <property type="entry name" value="Acyl_Trfase/lysoPLipase"/>
</dbReference>
<dbReference type="EMBL" id="JAFEKC020000008">
    <property type="protein sequence ID" value="KAK0513357.1"/>
    <property type="molecule type" value="Genomic_DNA"/>
</dbReference>
<feature type="region of interest" description="Disordered" evidence="3">
    <location>
        <begin position="329"/>
        <end position="349"/>
    </location>
</feature>
<evidence type="ECO:0000256" key="1">
    <source>
        <dbReference type="ARBA" id="ARBA00022801"/>
    </source>
</evidence>
<gene>
    <name evidence="4" type="ORF">JMJ35_004343</name>
</gene>
<accession>A0AA39V2I6</accession>
<protein>
    <recommendedName>
        <fullName evidence="6">PNPLA domain-containing protein</fullName>
    </recommendedName>
</protein>
<keyword evidence="5" id="KW-1185">Reference proteome</keyword>
<organism evidence="4 5">
    <name type="scientific">Cladonia borealis</name>
    <dbReference type="NCBI Taxonomy" id="184061"/>
    <lineage>
        <taxon>Eukaryota</taxon>
        <taxon>Fungi</taxon>
        <taxon>Dikarya</taxon>
        <taxon>Ascomycota</taxon>
        <taxon>Pezizomycotina</taxon>
        <taxon>Lecanoromycetes</taxon>
        <taxon>OSLEUM clade</taxon>
        <taxon>Lecanoromycetidae</taxon>
        <taxon>Lecanorales</taxon>
        <taxon>Lecanorineae</taxon>
        <taxon>Cladoniaceae</taxon>
        <taxon>Cladonia</taxon>
    </lineage>
</organism>
<evidence type="ECO:0008006" key="6">
    <source>
        <dbReference type="Google" id="ProtNLM"/>
    </source>
</evidence>
<sequence length="440" mass="49612">MALSNKPCNLVEGPRPLKILTIDGGGLQAVSTLLILNRVLETIGKQHSDPPRKPKPCEVFDTIAGIGAGGWLAILLGRFRMDITTCLSEWYKITRRIEPRSRSEELRMRLVHQSYFDTERLMEEVNRLTRMYGTGDYLLEDDPKGARTRHVFVAALKSDATGYRLFRTYETPNNAKLPERLLEGPKNPKKYKISSAFGVTGAAKYFTKEWNEHMEHSGHTRFIDSKFPKPHNITELALDEMWAIYGTDVPLSVVVNIGPGLPNDVDVRQIARRFSSWGLNPAGASRKKRPRLLAIEQEPALRSQENQISVPQSDEVEQDVKKPSIRFRKVGDKPHSDHKHSIPRIDTVGSLSGRTMDEKLKRYEDEIERDIKKKLNNVNPGSGNLYYRLALPKAPQGTAQNDSSAALVAHDATMEYLDLPAVDRTIYEVAEHIPEIITAA</sequence>
<dbReference type="PANTHER" id="PTHR24185">
    <property type="entry name" value="CALCIUM-INDEPENDENT PHOSPHOLIPASE A2-GAMMA"/>
    <property type="match status" value="1"/>
</dbReference>
<keyword evidence="1" id="KW-0378">Hydrolase</keyword>
<evidence type="ECO:0000313" key="4">
    <source>
        <dbReference type="EMBL" id="KAK0513357.1"/>
    </source>
</evidence>